<comment type="caution">
    <text evidence="5">The sequence shown here is derived from an EMBL/GenBank/DDBJ whole genome shotgun (WGS) entry which is preliminary data.</text>
</comment>
<keyword evidence="2" id="KW-0238">DNA-binding</keyword>
<evidence type="ECO:0000256" key="2">
    <source>
        <dbReference type="ARBA" id="ARBA00023125"/>
    </source>
</evidence>
<dbReference type="SUPFAM" id="SSF46785">
    <property type="entry name" value="Winged helix' DNA-binding domain"/>
    <property type="match status" value="1"/>
</dbReference>
<feature type="domain" description="HTH hxlR-type" evidence="4">
    <location>
        <begin position="19"/>
        <end position="117"/>
    </location>
</feature>
<sequence>MRKTNSTNSINEEVMLARCGMSYTLSVIGGRWKPAILFTLLKGRMRYNELRKSIDGVSERMLVAQLRELEADGLVSRIIYPEVPPRVEYELTATGKDTAPMLRQMSAWGNRHRAIQQTTPQKKKQLKKAS</sequence>
<dbReference type="EMBL" id="SGXA01000001">
    <property type="protein sequence ID" value="RZS74824.1"/>
    <property type="molecule type" value="Genomic_DNA"/>
</dbReference>
<evidence type="ECO:0000256" key="3">
    <source>
        <dbReference type="ARBA" id="ARBA00023163"/>
    </source>
</evidence>
<evidence type="ECO:0000259" key="4">
    <source>
        <dbReference type="PROSITE" id="PS51118"/>
    </source>
</evidence>
<gene>
    <name evidence="5" type="ORF">EV199_0675</name>
</gene>
<organism evidence="5 6">
    <name type="scientific">Pseudobacter ginsenosidimutans</name>
    <dbReference type="NCBI Taxonomy" id="661488"/>
    <lineage>
        <taxon>Bacteria</taxon>
        <taxon>Pseudomonadati</taxon>
        <taxon>Bacteroidota</taxon>
        <taxon>Chitinophagia</taxon>
        <taxon>Chitinophagales</taxon>
        <taxon>Chitinophagaceae</taxon>
        <taxon>Pseudobacter</taxon>
    </lineage>
</organism>
<dbReference type="PROSITE" id="PS51118">
    <property type="entry name" value="HTH_HXLR"/>
    <property type="match status" value="1"/>
</dbReference>
<proteinExistence type="predicted"/>
<dbReference type="RefSeq" id="WP_130539254.1">
    <property type="nucleotide sequence ID" value="NZ_CP042431.1"/>
</dbReference>
<dbReference type="Gene3D" id="1.10.10.10">
    <property type="entry name" value="Winged helix-like DNA-binding domain superfamily/Winged helix DNA-binding domain"/>
    <property type="match status" value="1"/>
</dbReference>
<dbReference type="PANTHER" id="PTHR33204:SF29">
    <property type="entry name" value="TRANSCRIPTIONAL REGULATOR"/>
    <property type="match status" value="1"/>
</dbReference>
<evidence type="ECO:0000313" key="6">
    <source>
        <dbReference type="Proteomes" id="UP000293874"/>
    </source>
</evidence>
<dbReference type="GO" id="GO:0003677">
    <property type="term" value="F:DNA binding"/>
    <property type="evidence" value="ECO:0007669"/>
    <property type="project" value="UniProtKB-KW"/>
</dbReference>
<evidence type="ECO:0000313" key="5">
    <source>
        <dbReference type="EMBL" id="RZS74824.1"/>
    </source>
</evidence>
<accession>A0A4Q7N292</accession>
<reference evidence="5 6" key="1">
    <citation type="submission" date="2019-02" db="EMBL/GenBank/DDBJ databases">
        <title>Genomic Encyclopedia of Type Strains, Phase IV (KMG-IV): sequencing the most valuable type-strain genomes for metagenomic binning, comparative biology and taxonomic classification.</title>
        <authorList>
            <person name="Goeker M."/>
        </authorList>
    </citation>
    <scope>NUCLEOTIDE SEQUENCE [LARGE SCALE GENOMIC DNA]</scope>
    <source>
        <strain evidence="5 6">DSM 18116</strain>
    </source>
</reference>
<dbReference type="Proteomes" id="UP000293874">
    <property type="component" value="Unassembled WGS sequence"/>
</dbReference>
<keyword evidence="6" id="KW-1185">Reference proteome</keyword>
<dbReference type="Pfam" id="PF01638">
    <property type="entry name" value="HxlR"/>
    <property type="match status" value="1"/>
</dbReference>
<protein>
    <submittedName>
        <fullName evidence="5">HxlR family transcriptional regulator</fullName>
    </submittedName>
</protein>
<keyword evidence="1" id="KW-0805">Transcription regulation</keyword>
<dbReference type="InterPro" id="IPR002577">
    <property type="entry name" value="HTH_HxlR"/>
</dbReference>
<dbReference type="AlphaFoldDB" id="A0A4Q7N292"/>
<dbReference type="PANTHER" id="PTHR33204">
    <property type="entry name" value="TRANSCRIPTIONAL REGULATOR, MARR FAMILY"/>
    <property type="match status" value="1"/>
</dbReference>
<dbReference type="InterPro" id="IPR036390">
    <property type="entry name" value="WH_DNA-bd_sf"/>
</dbReference>
<dbReference type="OrthoDB" id="8231503at2"/>
<dbReference type="InterPro" id="IPR036388">
    <property type="entry name" value="WH-like_DNA-bd_sf"/>
</dbReference>
<evidence type="ECO:0000256" key="1">
    <source>
        <dbReference type="ARBA" id="ARBA00023015"/>
    </source>
</evidence>
<name>A0A4Q7N292_9BACT</name>
<keyword evidence="3" id="KW-0804">Transcription</keyword>